<dbReference type="CDD" id="cd20070">
    <property type="entry name" value="5TM_YidC_Alb3"/>
    <property type="match status" value="1"/>
</dbReference>
<dbReference type="EMBL" id="JBBYAF010000001">
    <property type="protein sequence ID" value="MEL3970795.1"/>
    <property type="molecule type" value="Genomic_DNA"/>
</dbReference>
<keyword evidence="10 12" id="KW-0143">Chaperone</keyword>
<evidence type="ECO:0000256" key="3">
    <source>
        <dbReference type="ARBA" id="ARBA00022475"/>
    </source>
</evidence>
<feature type="transmembrane region" description="Helical" evidence="12">
    <location>
        <begin position="170"/>
        <end position="188"/>
    </location>
</feature>
<dbReference type="RefSeq" id="WP_341979485.1">
    <property type="nucleotide sequence ID" value="NZ_JBBYAF010000001.1"/>
</dbReference>
<feature type="transmembrane region" description="Helical" evidence="12">
    <location>
        <begin position="129"/>
        <end position="150"/>
    </location>
</feature>
<evidence type="ECO:0000256" key="7">
    <source>
        <dbReference type="ARBA" id="ARBA00022989"/>
    </source>
</evidence>
<dbReference type="InterPro" id="IPR047196">
    <property type="entry name" value="YidC_ALB_C"/>
</dbReference>
<keyword evidence="7 12" id="KW-1133">Transmembrane helix</keyword>
<comment type="similarity">
    <text evidence="12">Belongs to the OXA1/ALB3/YidC family. Type 2 subfamily.</text>
</comment>
<keyword evidence="5 12" id="KW-0732">Signal</keyword>
<evidence type="ECO:0000256" key="6">
    <source>
        <dbReference type="ARBA" id="ARBA00022927"/>
    </source>
</evidence>
<dbReference type="Proteomes" id="UP001389717">
    <property type="component" value="Unassembled WGS sequence"/>
</dbReference>
<protein>
    <recommendedName>
        <fullName evidence="12">Membrane protein insertase YidC</fullName>
    </recommendedName>
    <alternativeName>
        <fullName evidence="12">Foldase YidC</fullName>
    </alternativeName>
    <alternativeName>
        <fullName evidence="12">Membrane integrase YidC</fullName>
    </alternativeName>
    <alternativeName>
        <fullName evidence="12">Membrane protein YidC</fullName>
    </alternativeName>
</protein>
<dbReference type="PROSITE" id="PS51257">
    <property type="entry name" value="PROKAR_LIPOPROTEIN"/>
    <property type="match status" value="1"/>
</dbReference>
<evidence type="ECO:0000256" key="1">
    <source>
        <dbReference type="ARBA" id="ARBA00004651"/>
    </source>
</evidence>
<dbReference type="PANTHER" id="PTHR12428:SF65">
    <property type="entry name" value="CYTOCHROME C OXIDASE ASSEMBLY PROTEIN COX18, MITOCHONDRIAL"/>
    <property type="match status" value="1"/>
</dbReference>
<evidence type="ECO:0000256" key="5">
    <source>
        <dbReference type="ARBA" id="ARBA00022729"/>
    </source>
</evidence>
<dbReference type="Pfam" id="PF02096">
    <property type="entry name" value="60KD_IMP"/>
    <property type="match status" value="1"/>
</dbReference>
<keyword evidence="8 12" id="KW-0472">Membrane</keyword>
<evidence type="ECO:0000256" key="11">
    <source>
        <dbReference type="ARBA" id="ARBA00023288"/>
    </source>
</evidence>
<gene>
    <name evidence="12 14" type="primary">yidC</name>
    <name evidence="14" type="ORF">AAEO50_00745</name>
</gene>
<comment type="caution">
    <text evidence="14">The sequence shown here is derived from an EMBL/GenBank/DDBJ whole genome shotgun (WGS) entry which is preliminary data.</text>
</comment>
<evidence type="ECO:0000313" key="15">
    <source>
        <dbReference type="Proteomes" id="UP001389717"/>
    </source>
</evidence>
<comment type="function">
    <text evidence="12">Required for the insertion and/or proper folding and/or complex formation of integral membrane proteins into the membrane. Involved in integration of membrane proteins that insert both dependently and independently of the Sec translocase complex, as well as at least some lipoproteins.</text>
</comment>
<reference evidence="14 15" key="1">
    <citation type="submission" date="2024-04" db="EMBL/GenBank/DDBJ databases">
        <title>Bacillus oryzaecorticis sp. nov., a moderately halophilic bacterium isolated from rice husks.</title>
        <authorList>
            <person name="Zhu H.-S."/>
        </authorList>
    </citation>
    <scope>NUCLEOTIDE SEQUENCE [LARGE SCALE GENOMIC DNA]</scope>
    <source>
        <strain evidence="14 15">ZC255</strain>
    </source>
</reference>
<evidence type="ECO:0000256" key="2">
    <source>
        <dbReference type="ARBA" id="ARBA00022448"/>
    </source>
</evidence>
<keyword evidence="2 12" id="KW-0813">Transport</keyword>
<feature type="domain" description="Membrane insertase YidC/Oxa/ALB C-terminal" evidence="13">
    <location>
        <begin position="54"/>
        <end position="241"/>
    </location>
</feature>
<dbReference type="InterPro" id="IPR028055">
    <property type="entry name" value="YidC/Oxa/ALB_C"/>
</dbReference>
<evidence type="ECO:0000256" key="8">
    <source>
        <dbReference type="ARBA" id="ARBA00023136"/>
    </source>
</evidence>
<evidence type="ECO:0000256" key="4">
    <source>
        <dbReference type="ARBA" id="ARBA00022692"/>
    </source>
</evidence>
<keyword evidence="6 12" id="KW-0653">Protein transport</keyword>
<keyword evidence="4 12" id="KW-0812">Transmembrane</keyword>
<evidence type="ECO:0000256" key="9">
    <source>
        <dbReference type="ARBA" id="ARBA00023139"/>
    </source>
</evidence>
<organism evidence="14 15">
    <name type="scientific">Rossellomorea oryzaecorticis</name>
    <dbReference type="NCBI Taxonomy" id="1396505"/>
    <lineage>
        <taxon>Bacteria</taxon>
        <taxon>Bacillati</taxon>
        <taxon>Bacillota</taxon>
        <taxon>Bacilli</taxon>
        <taxon>Bacillales</taxon>
        <taxon>Bacillaceae</taxon>
        <taxon>Rossellomorea</taxon>
    </lineage>
</organism>
<evidence type="ECO:0000313" key="14">
    <source>
        <dbReference type="EMBL" id="MEL3970795.1"/>
    </source>
</evidence>
<keyword evidence="3 12" id="KW-1003">Cell membrane</keyword>
<accession>A0ABU9K3Y1</accession>
<feature type="transmembrane region" description="Helical" evidence="12">
    <location>
        <begin position="54"/>
        <end position="74"/>
    </location>
</feature>
<keyword evidence="9" id="KW-0564">Palmitate</keyword>
<name>A0ABU9K3Y1_9BACI</name>
<dbReference type="PANTHER" id="PTHR12428">
    <property type="entry name" value="OXA1"/>
    <property type="match status" value="1"/>
</dbReference>
<dbReference type="HAMAP" id="MF_01811">
    <property type="entry name" value="YidC_type2"/>
    <property type="match status" value="1"/>
</dbReference>
<feature type="transmembrane region" description="Helical" evidence="12">
    <location>
        <begin position="200"/>
        <end position="218"/>
    </location>
</feature>
<evidence type="ECO:0000259" key="13">
    <source>
        <dbReference type="Pfam" id="PF02096"/>
    </source>
</evidence>
<dbReference type="InterPro" id="IPR001708">
    <property type="entry name" value="YidC/ALB3/OXA1/COX18"/>
</dbReference>
<keyword evidence="15" id="KW-1185">Reference proteome</keyword>
<sequence>MKVRLFWSLIFFTFLILTGCQQTDTGGGGLLNKFFISPFSIAIEGSAHVLGGNYGLAIVFITILIRLVLLPFMLQQMKSQKQMGIRMNELKPELLEVQKKLRETTNKEEKYKLQQNIYELYKQRGVNPLNLGCLPLLIQFPILMGLYYAIRDSQEISSHTFLWFNLGQPDLWVTFIAGIVYFLQFKVSQKHMTVEQKQQMKLVGLLSPIMIIFFSFHAPASLPLYWAVGGLFLALQSYLISKFSG</sequence>
<dbReference type="PRINTS" id="PR00701">
    <property type="entry name" value="60KDINNERMP"/>
</dbReference>
<evidence type="ECO:0000256" key="10">
    <source>
        <dbReference type="ARBA" id="ARBA00023186"/>
    </source>
</evidence>
<comment type="subcellular location">
    <subcellularLocation>
        <location evidence="1 12">Cell membrane</location>
        <topology evidence="1 12">Multi-pass membrane protein</topology>
    </subcellularLocation>
</comment>
<dbReference type="InterPro" id="IPR023060">
    <property type="entry name" value="YidC/YidC1/YidC2_Firmicutes"/>
</dbReference>
<proteinExistence type="inferred from homology"/>
<evidence type="ECO:0000256" key="12">
    <source>
        <dbReference type="HAMAP-Rule" id="MF_01811"/>
    </source>
</evidence>
<dbReference type="NCBIfam" id="TIGR03592">
    <property type="entry name" value="yidC_oxa1_cterm"/>
    <property type="match status" value="1"/>
</dbReference>
<keyword evidence="11 12" id="KW-0449">Lipoprotein</keyword>